<evidence type="ECO:0000313" key="3">
    <source>
        <dbReference type="Proteomes" id="UP001428774"/>
    </source>
</evidence>
<gene>
    <name evidence="2" type="ORF">ABFB10_21680</name>
</gene>
<dbReference type="InterPro" id="IPR039422">
    <property type="entry name" value="MarR/SlyA-like"/>
</dbReference>
<dbReference type="AlphaFoldDB" id="A0AAW9SRC5"/>
<proteinExistence type="predicted"/>
<dbReference type="Proteomes" id="UP001428774">
    <property type="component" value="Unassembled WGS sequence"/>
</dbReference>
<dbReference type="GO" id="GO:0003700">
    <property type="term" value="F:DNA-binding transcription factor activity"/>
    <property type="evidence" value="ECO:0007669"/>
    <property type="project" value="InterPro"/>
</dbReference>
<dbReference type="SUPFAM" id="SSF46785">
    <property type="entry name" value="Winged helix' DNA-binding domain"/>
    <property type="match status" value="1"/>
</dbReference>
<feature type="domain" description="HTH marR-type" evidence="1">
    <location>
        <begin position="115"/>
        <end position="248"/>
    </location>
</feature>
<dbReference type="PROSITE" id="PS50995">
    <property type="entry name" value="HTH_MARR_2"/>
    <property type="match status" value="1"/>
</dbReference>
<keyword evidence="3" id="KW-1185">Reference proteome</keyword>
<dbReference type="Pfam" id="PF12802">
    <property type="entry name" value="MarR_2"/>
    <property type="match status" value="1"/>
</dbReference>
<dbReference type="InterPro" id="IPR036388">
    <property type="entry name" value="WH-like_DNA-bd_sf"/>
</dbReference>
<organism evidence="2 3">
    <name type="scientific">Ponticoccus litoralis</name>
    <dbReference type="NCBI Taxonomy" id="422297"/>
    <lineage>
        <taxon>Bacteria</taxon>
        <taxon>Pseudomonadati</taxon>
        <taxon>Pseudomonadota</taxon>
        <taxon>Alphaproteobacteria</taxon>
        <taxon>Rhodobacterales</taxon>
        <taxon>Roseobacteraceae</taxon>
        <taxon>Ponticoccus</taxon>
    </lineage>
</organism>
<dbReference type="PANTHER" id="PTHR33164">
    <property type="entry name" value="TRANSCRIPTIONAL REGULATOR, MARR FAMILY"/>
    <property type="match status" value="1"/>
</dbReference>
<comment type="caution">
    <text evidence="2">The sequence shown here is derived from an EMBL/GenBank/DDBJ whole genome shotgun (WGS) entry which is preliminary data.</text>
</comment>
<sequence>MAPDICRCAKQRGTRRGWGVLPCSDAATGVSCDAFDCQAATVFAALDRPDSPDGHVPPSIILNASLFAAQPPQRGSRVIARETIWFIIADATKVKIISSATKWVPEDMPSQFHLSAFLPYRLSVLSDRVSRRLSVEYERTHGLSVAEWRVLVHLARCGSVSVRDIHNCVNLEKPGVSRAVSRLEQNGLVRKAPGKGDGRLVAISLTPAGQAVLADIIPAAKSVEASICDAVDPADLRTFFRVMEQMHAALDADAAARPRSRMDVDGLDT</sequence>
<dbReference type="EMBL" id="JBDNCH010000004">
    <property type="protein sequence ID" value="MEN9063207.1"/>
    <property type="molecule type" value="Genomic_DNA"/>
</dbReference>
<dbReference type="InterPro" id="IPR000835">
    <property type="entry name" value="HTH_MarR-typ"/>
</dbReference>
<evidence type="ECO:0000313" key="2">
    <source>
        <dbReference type="EMBL" id="MEN9063207.1"/>
    </source>
</evidence>
<dbReference type="SMART" id="SM00347">
    <property type="entry name" value="HTH_MARR"/>
    <property type="match status" value="1"/>
</dbReference>
<dbReference type="Gene3D" id="1.10.10.10">
    <property type="entry name" value="Winged helix-like DNA-binding domain superfamily/Winged helix DNA-binding domain"/>
    <property type="match status" value="1"/>
</dbReference>
<dbReference type="GO" id="GO:0006950">
    <property type="term" value="P:response to stress"/>
    <property type="evidence" value="ECO:0007669"/>
    <property type="project" value="TreeGrafter"/>
</dbReference>
<name>A0AAW9SRC5_9RHOB</name>
<dbReference type="RefSeq" id="WP_347168307.1">
    <property type="nucleotide sequence ID" value="NZ_JBDNCH010000004.1"/>
</dbReference>
<evidence type="ECO:0000259" key="1">
    <source>
        <dbReference type="PROSITE" id="PS50995"/>
    </source>
</evidence>
<dbReference type="InterPro" id="IPR036390">
    <property type="entry name" value="WH_DNA-bd_sf"/>
</dbReference>
<accession>A0AAW9SRC5</accession>
<protein>
    <submittedName>
        <fullName evidence="2">MarR family winged helix-turn-helix transcriptional regulator</fullName>
    </submittedName>
</protein>
<dbReference type="PANTHER" id="PTHR33164:SF99">
    <property type="entry name" value="MARR FAMILY REGULATORY PROTEIN"/>
    <property type="match status" value="1"/>
</dbReference>
<reference evidence="2 3" key="1">
    <citation type="submission" date="2024-05" db="EMBL/GenBank/DDBJ databases">
        <title>Genome sequence of Ponticoccus litoralis KCCM 90028.</title>
        <authorList>
            <person name="Kim J.M."/>
            <person name="Lee J.K."/>
            <person name="Choi B.J."/>
            <person name="Bayburt H."/>
            <person name="Baek J.H."/>
            <person name="Jeon C.O."/>
        </authorList>
    </citation>
    <scope>NUCLEOTIDE SEQUENCE [LARGE SCALE GENOMIC DNA]</scope>
    <source>
        <strain evidence="2 3">KCCM 90028</strain>
    </source>
</reference>